<protein>
    <submittedName>
        <fullName evidence="1">Uncharacterized protein</fullName>
    </submittedName>
</protein>
<sequence>MRSRSSVAMCRRGCRVGRVHIRKRRRYAMTQAGMSVIMTRAKCSGYVGGEAELKNRSLLQSESSECAGHSGGELAMDHEFESPTLCQFRPHCHQYLHPGPPKQEPQQKQAYPRKRSVACIRTRLHRWILFSSPSWPAAPCNPFEQRDQSVNQGPLSTSQLFCFASAWVIPHPGYWGTQG</sequence>
<reference evidence="1" key="1">
    <citation type="journal article" date="2021" name="New Phytol.">
        <title>Evolutionary innovations through gain and loss of genes in the ectomycorrhizal Boletales.</title>
        <authorList>
            <person name="Wu G."/>
            <person name="Miyauchi S."/>
            <person name="Morin E."/>
            <person name="Kuo A."/>
            <person name="Drula E."/>
            <person name="Varga T."/>
            <person name="Kohler A."/>
            <person name="Feng B."/>
            <person name="Cao Y."/>
            <person name="Lipzen A."/>
            <person name="Daum C."/>
            <person name="Hundley H."/>
            <person name="Pangilinan J."/>
            <person name="Johnson J."/>
            <person name="Barry K."/>
            <person name="LaButti K."/>
            <person name="Ng V."/>
            <person name="Ahrendt S."/>
            <person name="Min B."/>
            <person name="Choi I.G."/>
            <person name="Park H."/>
            <person name="Plett J.M."/>
            <person name="Magnuson J."/>
            <person name="Spatafora J.W."/>
            <person name="Nagy L.G."/>
            <person name="Henrissat B."/>
            <person name="Grigoriev I.V."/>
            <person name="Yang Z.L."/>
            <person name="Xu J."/>
            <person name="Martin F.M."/>
        </authorList>
    </citation>
    <scope>NUCLEOTIDE SEQUENCE</scope>
    <source>
        <strain evidence="1">KUC20120723A-06</strain>
    </source>
</reference>
<evidence type="ECO:0000313" key="1">
    <source>
        <dbReference type="EMBL" id="KAH7923045.1"/>
    </source>
</evidence>
<name>A0ACB8BCK9_9AGAM</name>
<accession>A0ACB8BCK9</accession>
<proteinExistence type="predicted"/>
<comment type="caution">
    <text evidence="1">The sequence shown here is derived from an EMBL/GenBank/DDBJ whole genome shotgun (WGS) entry which is preliminary data.</text>
</comment>
<keyword evidence="2" id="KW-1185">Reference proteome</keyword>
<dbReference type="Proteomes" id="UP000790709">
    <property type="component" value="Unassembled WGS sequence"/>
</dbReference>
<dbReference type="EMBL" id="MU266464">
    <property type="protein sequence ID" value="KAH7923045.1"/>
    <property type="molecule type" value="Genomic_DNA"/>
</dbReference>
<organism evidence="1 2">
    <name type="scientific">Leucogyrophana mollusca</name>
    <dbReference type="NCBI Taxonomy" id="85980"/>
    <lineage>
        <taxon>Eukaryota</taxon>
        <taxon>Fungi</taxon>
        <taxon>Dikarya</taxon>
        <taxon>Basidiomycota</taxon>
        <taxon>Agaricomycotina</taxon>
        <taxon>Agaricomycetes</taxon>
        <taxon>Agaricomycetidae</taxon>
        <taxon>Boletales</taxon>
        <taxon>Boletales incertae sedis</taxon>
        <taxon>Leucogyrophana</taxon>
    </lineage>
</organism>
<evidence type="ECO:0000313" key="2">
    <source>
        <dbReference type="Proteomes" id="UP000790709"/>
    </source>
</evidence>
<gene>
    <name evidence="1" type="ORF">BV22DRAFT_612102</name>
</gene>